<protein>
    <submittedName>
        <fullName evidence="8">Glycine hydroxymethyltransferase</fullName>
    </submittedName>
</protein>
<dbReference type="GO" id="GO:0035999">
    <property type="term" value="P:tetrahydrofolate interconversion"/>
    <property type="evidence" value="ECO:0007669"/>
    <property type="project" value="UniProtKB-UniPathway"/>
</dbReference>
<comment type="similarity">
    <text evidence="2">Belongs to the SHMT family.</text>
</comment>
<evidence type="ECO:0000259" key="6">
    <source>
        <dbReference type="Pfam" id="PF00464"/>
    </source>
</evidence>
<feature type="domain" description="Serine hydroxymethyltransferase-like" evidence="6">
    <location>
        <begin position="2"/>
        <end position="128"/>
    </location>
</feature>
<keyword evidence="7" id="KW-1185">Reference proteome</keyword>
<dbReference type="PANTHER" id="PTHR11680">
    <property type="entry name" value="SERINE HYDROXYMETHYLTRANSFERASE"/>
    <property type="match status" value="1"/>
</dbReference>
<dbReference type="GO" id="GO:0004372">
    <property type="term" value="F:glycine hydroxymethyltransferase activity"/>
    <property type="evidence" value="ECO:0007669"/>
    <property type="project" value="TreeGrafter"/>
</dbReference>
<keyword evidence="3" id="KW-0554">One-carbon metabolism</keyword>
<dbReference type="InterPro" id="IPR015422">
    <property type="entry name" value="PyrdxlP-dep_Trfase_small"/>
</dbReference>
<evidence type="ECO:0000256" key="4">
    <source>
        <dbReference type="ARBA" id="ARBA00022679"/>
    </source>
</evidence>
<dbReference type="Pfam" id="PF00464">
    <property type="entry name" value="SHMT"/>
    <property type="match status" value="2"/>
</dbReference>
<evidence type="ECO:0000313" key="8">
    <source>
        <dbReference type="WBParaSite" id="L893_g18910.t1"/>
    </source>
</evidence>
<evidence type="ECO:0000256" key="3">
    <source>
        <dbReference type="ARBA" id="ARBA00022563"/>
    </source>
</evidence>
<dbReference type="Proteomes" id="UP000095287">
    <property type="component" value="Unplaced"/>
</dbReference>
<dbReference type="PANTHER" id="PTHR11680:SF50">
    <property type="entry name" value="SERINE HYDROXYMETHYLTRANSFERASE"/>
    <property type="match status" value="1"/>
</dbReference>
<proteinExistence type="inferred from homology"/>
<dbReference type="InterPro" id="IPR019798">
    <property type="entry name" value="Ser_HO-MeTrfase_PLP_BS"/>
</dbReference>
<keyword evidence="5" id="KW-0663">Pyridoxal phosphate</keyword>
<dbReference type="PROSITE" id="PS00096">
    <property type="entry name" value="SHMT"/>
    <property type="match status" value="1"/>
</dbReference>
<dbReference type="GO" id="GO:0030170">
    <property type="term" value="F:pyridoxal phosphate binding"/>
    <property type="evidence" value="ECO:0007669"/>
    <property type="project" value="InterPro"/>
</dbReference>
<dbReference type="GO" id="GO:0019264">
    <property type="term" value="P:glycine biosynthetic process from serine"/>
    <property type="evidence" value="ECO:0007669"/>
    <property type="project" value="TreeGrafter"/>
</dbReference>
<comment type="cofactor">
    <cofactor evidence="1">
        <name>pyridoxal 5'-phosphate</name>
        <dbReference type="ChEBI" id="CHEBI:597326"/>
    </cofactor>
</comment>
<dbReference type="AlphaFoldDB" id="A0A1I7YQW8"/>
<dbReference type="UniPathway" id="UPA00193"/>
<keyword evidence="4" id="KW-0808">Transferase</keyword>
<sequence>MERIAVETKPKMLIGGFSAYSRVKDWARMRQIADKVGAWFWVDMAHVAGLVAAGEYPSPLPYAHVVTSTTHKTLRGPRGGVIMAKGQSDDFYKRLNSAVFPGVQGGPLMHLIAAKAIAFKEALQPEFRGTDNHMMLINLSAKPYTGQEASDALADAYITVNKNSVPNDPRSPMVTSGIRIGTPAVTTRGFTVADCEQLAHYLCDVLDAYEAGTLDTIKHEIREKIVTLCRSYPVYQVQTEPAQL</sequence>
<dbReference type="GO" id="GO:0005829">
    <property type="term" value="C:cytosol"/>
    <property type="evidence" value="ECO:0007669"/>
    <property type="project" value="TreeGrafter"/>
</dbReference>
<accession>A0A1I7YQW8</accession>
<organism evidence="7 8">
    <name type="scientific">Steinernema glaseri</name>
    <dbReference type="NCBI Taxonomy" id="37863"/>
    <lineage>
        <taxon>Eukaryota</taxon>
        <taxon>Metazoa</taxon>
        <taxon>Ecdysozoa</taxon>
        <taxon>Nematoda</taxon>
        <taxon>Chromadorea</taxon>
        <taxon>Rhabditida</taxon>
        <taxon>Tylenchina</taxon>
        <taxon>Panagrolaimomorpha</taxon>
        <taxon>Strongyloidoidea</taxon>
        <taxon>Steinernematidae</taxon>
        <taxon>Steinernema</taxon>
    </lineage>
</organism>
<evidence type="ECO:0000313" key="7">
    <source>
        <dbReference type="Proteomes" id="UP000095287"/>
    </source>
</evidence>
<reference evidence="8" key="1">
    <citation type="submission" date="2016-11" db="UniProtKB">
        <authorList>
            <consortium name="WormBaseParasite"/>
        </authorList>
    </citation>
    <scope>IDENTIFICATION</scope>
</reference>
<name>A0A1I7YQW8_9BILA</name>
<dbReference type="Gene3D" id="3.90.1150.10">
    <property type="entry name" value="Aspartate Aminotransferase, domain 1"/>
    <property type="match status" value="1"/>
</dbReference>
<dbReference type="InterPro" id="IPR015424">
    <property type="entry name" value="PyrdxlP-dep_Trfase"/>
</dbReference>
<evidence type="ECO:0000256" key="1">
    <source>
        <dbReference type="ARBA" id="ARBA00001933"/>
    </source>
</evidence>
<dbReference type="WBParaSite" id="L893_g18910.t1">
    <property type="protein sequence ID" value="L893_g18910.t1"/>
    <property type="gene ID" value="L893_g18910"/>
</dbReference>
<dbReference type="SUPFAM" id="SSF53383">
    <property type="entry name" value="PLP-dependent transferases"/>
    <property type="match status" value="1"/>
</dbReference>
<evidence type="ECO:0000256" key="5">
    <source>
        <dbReference type="ARBA" id="ARBA00022898"/>
    </source>
</evidence>
<dbReference type="InterPro" id="IPR015421">
    <property type="entry name" value="PyrdxlP-dep_Trfase_major"/>
</dbReference>
<dbReference type="InterPro" id="IPR049943">
    <property type="entry name" value="Ser_HO-MeTrfase-like"/>
</dbReference>
<feature type="domain" description="Serine hydroxymethyltransferase-like" evidence="6">
    <location>
        <begin position="129"/>
        <end position="201"/>
    </location>
</feature>
<dbReference type="InterPro" id="IPR039429">
    <property type="entry name" value="SHMT-like_dom"/>
</dbReference>
<dbReference type="Gene3D" id="3.40.640.10">
    <property type="entry name" value="Type I PLP-dependent aspartate aminotransferase-like (Major domain)"/>
    <property type="match status" value="1"/>
</dbReference>
<evidence type="ECO:0000256" key="2">
    <source>
        <dbReference type="ARBA" id="ARBA00006376"/>
    </source>
</evidence>